<dbReference type="AlphaFoldDB" id="A0A915AWW1"/>
<dbReference type="GO" id="GO:0071933">
    <property type="term" value="F:Arp2/3 complex binding"/>
    <property type="evidence" value="ECO:0007669"/>
    <property type="project" value="TreeGrafter"/>
</dbReference>
<proteinExistence type="predicted"/>
<sequence>MYTPVLNAKEKARELIDIMRQQTDTPIDVCIETVSFMLGALLADLPAEEALRSVRNALFEDDLIDINNCYDAKIMQKLITELTDNIEDKEQQSWTLKDDEEALIESLHQLASILGNADRRVCLEQLRRNDFSFVQRLVALYQIDQRSSVSLAVLKALRHCCELHTAIVSLLLCSNLPVVLLINNSFKAPLNELEIASLELLCALFSTTEKPPFTHYDYFTVEFLSGILASMDDSSRLSMRFVLNFNAHFSHGESLVVKALRQNHSLIFGQLLIDELNRRRNQKDLNAVKMILDIFTTEPEIVSTTFYDNDLRVLCDVLCRDLLDTDIPEKITMILKVLERMCLPDGHGDLREISETVETLLLSEELSDDHRQHAEIILRLGQPH</sequence>
<dbReference type="GO" id="GO:0006897">
    <property type="term" value="P:endocytosis"/>
    <property type="evidence" value="ECO:0007669"/>
    <property type="project" value="TreeGrafter"/>
</dbReference>
<evidence type="ECO:0000313" key="4">
    <source>
        <dbReference type="WBParaSite" id="PgR016_g009_t02"/>
    </source>
</evidence>
<dbReference type="WBParaSite" id="PgR016_g009_t02">
    <property type="protein sequence ID" value="PgR016_g009_t02"/>
    <property type="gene ID" value="PgR016_g009"/>
</dbReference>
<dbReference type="InterPro" id="IPR018556">
    <property type="entry name" value="SPIN90/Ldb17_LRD"/>
</dbReference>
<evidence type="ECO:0000259" key="1">
    <source>
        <dbReference type="Pfam" id="PF09431"/>
    </source>
</evidence>
<reference evidence="3 4" key="1">
    <citation type="submission" date="2022-11" db="UniProtKB">
        <authorList>
            <consortium name="WormBaseParasite"/>
        </authorList>
    </citation>
    <scope>IDENTIFICATION</scope>
</reference>
<keyword evidence="2" id="KW-1185">Reference proteome</keyword>
<accession>A0A915AWW1</accession>
<dbReference type="InterPro" id="IPR030125">
    <property type="entry name" value="SPIN90/Ldb17"/>
</dbReference>
<evidence type="ECO:0000313" key="2">
    <source>
        <dbReference type="Proteomes" id="UP000887569"/>
    </source>
</evidence>
<protein>
    <submittedName>
        <fullName evidence="3 4">SPIN90/Ldb17 leucine-rich domain-containing protein</fullName>
    </submittedName>
</protein>
<organism evidence="2 4">
    <name type="scientific">Parascaris univalens</name>
    <name type="common">Nematode worm</name>
    <dbReference type="NCBI Taxonomy" id="6257"/>
    <lineage>
        <taxon>Eukaryota</taxon>
        <taxon>Metazoa</taxon>
        <taxon>Ecdysozoa</taxon>
        <taxon>Nematoda</taxon>
        <taxon>Chromadorea</taxon>
        <taxon>Rhabditida</taxon>
        <taxon>Spirurina</taxon>
        <taxon>Ascaridomorpha</taxon>
        <taxon>Ascaridoidea</taxon>
        <taxon>Ascarididae</taxon>
        <taxon>Parascaris</taxon>
    </lineage>
</organism>
<dbReference type="PANTHER" id="PTHR13357:SF1">
    <property type="entry name" value="NCK-INTERACTING PROTEIN WITH SH3 DOMAIN"/>
    <property type="match status" value="1"/>
</dbReference>
<name>A0A915AWW1_PARUN</name>
<dbReference type="WBParaSite" id="PgR016_g009_t01">
    <property type="protein sequence ID" value="PgR016_g009_t01"/>
    <property type="gene ID" value="PgR016_g009"/>
</dbReference>
<evidence type="ECO:0000313" key="3">
    <source>
        <dbReference type="WBParaSite" id="PgR016_g009_t01"/>
    </source>
</evidence>
<dbReference type="PANTHER" id="PTHR13357">
    <property type="entry name" value="SH3 ADAPTER PROTEIN SPIN90 NCK INTERACTING PROTEIN WITH SH3 DOMAIN"/>
    <property type="match status" value="1"/>
</dbReference>
<feature type="domain" description="SPIN90/Ldb17 leucine-rich" evidence="1">
    <location>
        <begin position="236"/>
        <end position="341"/>
    </location>
</feature>
<dbReference type="Pfam" id="PF09431">
    <property type="entry name" value="SPIN90_LRD"/>
    <property type="match status" value="1"/>
</dbReference>
<dbReference type="Proteomes" id="UP000887569">
    <property type="component" value="Unplaced"/>
</dbReference>